<feature type="transmembrane region" description="Helical" evidence="5">
    <location>
        <begin position="299"/>
        <end position="318"/>
    </location>
</feature>
<sequence>MTASTEPAPSIWGSQYVWVTVGAAALIFLAAMQALAVTTVMPIVSEDLDGDALYAVAFAGTLATSVIGMVAVGAWSDRFGPRAPLYAATALFVLGLVVAGLAPSMPILVVGRLIQGLGAGGQTVALYVVVARVYPSRIHGRVFAAFSAAWVVPSLIGPFLAGAVTEYLHWRWVFLGVAALTVVAFTMVALRLHRTSLGTVEPAAGRVGLRLACAVAVAAGALTLSLAGGFGPWSAAAVAASVLVIAAAVRPLLPAGTLRAGRGLPSVVLMRGLIAGALFGAEIYVPYLLIDEYDFSPTWAGLGLTAAALAWAGAADVQGRFGDRIGNTRITLIGSAQLFTSMIVAAAVAWGDLPPAILIVGWALAGGGMGLMYPRLTVLTLAYSTSQNQGFNSSALSISDSVGAAVTIAAMGLVFTALSGSDAGFPTVFALAAGLALLALVPGLRLGHAHESVPARRGA</sequence>
<dbReference type="Pfam" id="PF07690">
    <property type="entry name" value="MFS_1"/>
    <property type="match status" value="1"/>
</dbReference>
<proteinExistence type="predicted"/>
<evidence type="ECO:0000256" key="2">
    <source>
        <dbReference type="ARBA" id="ARBA00022692"/>
    </source>
</evidence>
<accession>A0ABV5T174</accession>
<dbReference type="Proteomes" id="UP001589611">
    <property type="component" value="Unassembled WGS sequence"/>
</dbReference>
<evidence type="ECO:0000259" key="6">
    <source>
        <dbReference type="PROSITE" id="PS50850"/>
    </source>
</evidence>
<comment type="caution">
    <text evidence="7">The sequence shown here is derived from an EMBL/GenBank/DDBJ whole genome shotgun (WGS) entry which is preliminary data.</text>
</comment>
<gene>
    <name evidence="7" type="ORF">ACFFPJ_10940</name>
</gene>
<dbReference type="PANTHER" id="PTHR23501">
    <property type="entry name" value="MAJOR FACILITATOR SUPERFAMILY"/>
    <property type="match status" value="1"/>
</dbReference>
<name>A0ABV5T174_9MICO</name>
<feature type="transmembrane region" description="Helical" evidence="5">
    <location>
        <begin position="52"/>
        <end position="73"/>
    </location>
</feature>
<dbReference type="PRINTS" id="PR01036">
    <property type="entry name" value="TCRTETB"/>
</dbReference>
<dbReference type="Gene3D" id="1.20.1250.20">
    <property type="entry name" value="MFS general substrate transporter like domains"/>
    <property type="match status" value="1"/>
</dbReference>
<organism evidence="7 8">
    <name type="scientific">Microbacterium terregens</name>
    <dbReference type="NCBI Taxonomy" id="69363"/>
    <lineage>
        <taxon>Bacteria</taxon>
        <taxon>Bacillati</taxon>
        <taxon>Actinomycetota</taxon>
        <taxon>Actinomycetes</taxon>
        <taxon>Micrococcales</taxon>
        <taxon>Microbacteriaceae</taxon>
        <taxon>Microbacterium</taxon>
    </lineage>
</organism>
<evidence type="ECO:0000256" key="3">
    <source>
        <dbReference type="ARBA" id="ARBA00022989"/>
    </source>
</evidence>
<feature type="transmembrane region" description="Helical" evidence="5">
    <location>
        <begin position="236"/>
        <end position="256"/>
    </location>
</feature>
<evidence type="ECO:0000256" key="1">
    <source>
        <dbReference type="ARBA" id="ARBA00004651"/>
    </source>
</evidence>
<dbReference type="InterPro" id="IPR036259">
    <property type="entry name" value="MFS_trans_sf"/>
</dbReference>
<dbReference type="InterPro" id="IPR020846">
    <property type="entry name" value="MFS_dom"/>
</dbReference>
<feature type="domain" description="Major facilitator superfamily (MFS) profile" evidence="6">
    <location>
        <begin position="19"/>
        <end position="451"/>
    </location>
</feature>
<comment type="subcellular location">
    <subcellularLocation>
        <location evidence="1">Cell membrane</location>
        <topology evidence="1">Multi-pass membrane protein</topology>
    </subcellularLocation>
</comment>
<feature type="transmembrane region" description="Helical" evidence="5">
    <location>
        <begin position="330"/>
        <end position="350"/>
    </location>
</feature>
<evidence type="ECO:0000313" key="7">
    <source>
        <dbReference type="EMBL" id="MFB9646315.1"/>
    </source>
</evidence>
<feature type="transmembrane region" description="Helical" evidence="5">
    <location>
        <begin position="142"/>
        <end position="164"/>
    </location>
</feature>
<dbReference type="SUPFAM" id="SSF103473">
    <property type="entry name" value="MFS general substrate transporter"/>
    <property type="match status" value="1"/>
</dbReference>
<feature type="transmembrane region" description="Helical" evidence="5">
    <location>
        <begin position="16"/>
        <end position="40"/>
    </location>
</feature>
<dbReference type="PROSITE" id="PS50850">
    <property type="entry name" value="MFS"/>
    <property type="match status" value="1"/>
</dbReference>
<feature type="transmembrane region" description="Helical" evidence="5">
    <location>
        <begin position="109"/>
        <end position="130"/>
    </location>
</feature>
<feature type="transmembrane region" description="Helical" evidence="5">
    <location>
        <begin position="268"/>
        <end position="287"/>
    </location>
</feature>
<dbReference type="PANTHER" id="PTHR23501:SF154">
    <property type="entry name" value="MULTIDRUG-EFFLUX TRANSPORTER RV1634-RELATED"/>
    <property type="match status" value="1"/>
</dbReference>
<protein>
    <submittedName>
        <fullName evidence="7">MFS transporter</fullName>
    </submittedName>
</protein>
<keyword evidence="4 5" id="KW-0472">Membrane</keyword>
<reference evidence="7 8" key="1">
    <citation type="submission" date="2024-09" db="EMBL/GenBank/DDBJ databases">
        <authorList>
            <person name="Sun Q."/>
            <person name="Mori K."/>
        </authorList>
    </citation>
    <scope>NUCLEOTIDE SEQUENCE [LARGE SCALE GENOMIC DNA]</scope>
    <source>
        <strain evidence="7 8">JCM 1342</strain>
    </source>
</reference>
<evidence type="ECO:0000256" key="4">
    <source>
        <dbReference type="ARBA" id="ARBA00023136"/>
    </source>
</evidence>
<feature type="transmembrane region" description="Helical" evidence="5">
    <location>
        <begin position="395"/>
        <end position="418"/>
    </location>
</feature>
<feature type="transmembrane region" description="Helical" evidence="5">
    <location>
        <begin position="170"/>
        <end position="190"/>
    </location>
</feature>
<feature type="transmembrane region" description="Helical" evidence="5">
    <location>
        <begin position="424"/>
        <end position="447"/>
    </location>
</feature>
<dbReference type="RefSeq" id="WP_344713130.1">
    <property type="nucleotide sequence ID" value="NZ_BAAAWH010000001.1"/>
</dbReference>
<keyword evidence="3 5" id="KW-1133">Transmembrane helix</keyword>
<dbReference type="Gene3D" id="1.20.1720.10">
    <property type="entry name" value="Multidrug resistance protein D"/>
    <property type="match status" value="1"/>
</dbReference>
<feature type="transmembrane region" description="Helical" evidence="5">
    <location>
        <begin position="211"/>
        <end position="230"/>
    </location>
</feature>
<keyword evidence="8" id="KW-1185">Reference proteome</keyword>
<feature type="transmembrane region" description="Helical" evidence="5">
    <location>
        <begin position="85"/>
        <end position="103"/>
    </location>
</feature>
<feature type="transmembrane region" description="Helical" evidence="5">
    <location>
        <begin position="356"/>
        <end position="374"/>
    </location>
</feature>
<evidence type="ECO:0000256" key="5">
    <source>
        <dbReference type="SAM" id="Phobius"/>
    </source>
</evidence>
<dbReference type="EMBL" id="JBHMBE010000003">
    <property type="protein sequence ID" value="MFB9646315.1"/>
    <property type="molecule type" value="Genomic_DNA"/>
</dbReference>
<dbReference type="InterPro" id="IPR011701">
    <property type="entry name" value="MFS"/>
</dbReference>
<keyword evidence="2 5" id="KW-0812">Transmembrane</keyword>
<evidence type="ECO:0000313" key="8">
    <source>
        <dbReference type="Proteomes" id="UP001589611"/>
    </source>
</evidence>